<dbReference type="Proteomes" id="UP000193136">
    <property type="component" value="Unassembled WGS sequence"/>
</dbReference>
<dbReference type="InterPro" id="IPR045190">
    <property type="entry name" value="MCCB/AccD1-like"/>
</dbReference>
<dbReference type="GO" id="GO:0004485">
    <property type="term" value="F:methylcrotonoyl-CoA carboxylase activity"/>
    <property type="evidence" value="ECO:0007669"/>
    <property type="project" value="TreeGrafter"/>
</dbReference>
<dbReference type="PROSITE" id="PS50980">
    <property type="entry name" value="COA_CT_NTER"/>
    <property type="match status" value="1"/>
</dbReference>
<dbReference type="GO" id="GO:1905202">
    <property type="term" value="C:methylcrotonoyl-CoA carboxylase complex"/>
    <property type="evidence" value="ECO:0007669"/>
    <property type="project" value="TreeGrafter"/>
</dbReference>
<proteinExistence type="predicted"/>
<organism evidence="3 4">
    <name type="scientific">Geothermobacter hydrogeniphilus</name>
    <dbReference type="NCBI Taxonomy" id="1969733"/>
    <lineage>
        <taxon>Bacteria</taxon>
        <taxon>Pseudomonadati</taxon>
        <taxon>Thermodesulfobacteriota</taxon>
        <taxon>Desulfuromonadia</taxon>
        <taxon>Desulfuromonadales</taxon>
        <taxon>Geothermobacteraceae</taxon>
        <taxon>Geothermobacter</taxon>
    </lineage>
</organism>
<accession>A0A1X0Y2B1</accession>
<dbReference type="OrthoDB" id="9803706at2"/>
<dbReference type="Gene3D" id="3.90.226.10">
    <property type="entry name" value="2-enoyl-CoA Hydratase, Chain A, domain 1"/>
    <property type="match status" value="2"/>
</dbReference>
<reference evidence="3 4" key="1">
    <citation type="submission" date="2017-03" db="EMBL/GenBank/DDBJ databases">
        <title>Genome sequence of Geothermobacter sp. EPR-M, Deep-Sea Iron Reducer.</title>
        <authorList>
            <person name="Tully B."/>
            <person name="Savalia P."/>
            <person name="Abuyen K."/>
            <person name="Baughan C."/>
            <person name="Romero E."/>
            <person name="Ronkowski C."/>
            <person name="Torres B."/>
            <person name="Tremblay J."/>
            <person name="Trujillo A."/>
            <person name="Tyler M."/>
            <person name="Perez-Rodriguez I."/>
            <person name="Amend J."/>
        </authorList>
    </citation>
    <scope>NUCLEOTIDE SEQUENCE [LARGE SCALE GENOMIC DNA]</scope>
    <source>
        <strain evidence="3 4">EPR-M</strain>
    </source>
</reference>
<dbReference type="PROSITE" id="PS50989">
    <property type="entry name" value="COA_CT_CTER"/>
    <property type="match status" value="1"/>
</dbReference>
<dbReference type="PANTHER" id="PTHR22855:SF13">
    <property type="entry name" value="METHYLCROTONOYL-COA CARBOXYLASE BETA CHAIN, MITOCHONDRIAL"/>
    <property type="match status" value="1"/>
</dbReference>
<evidence type="ECO:0000313" key="3">
    <source>
        <dbReference type="EMBL" id="ORJ59300.1"/>
    </source>
</evidence>
<protein>
    <submittedName>
        <fullName evidence="3">Glutaconyl-CoA decarboxylase subunit alpha</fullName>
    </submittedName>
</protein>
<dbReference type="GO" id="GO:0006552">
    <property type="term" value="P:L-leucine catabolic process"/>
    <property type="evidence" value="ECO:0007669"/>
    <property type="project" value="TreeGrafter"/>
</dbReference>
<evidence type="ECO:0000313" key="4">
    <source>
        <dbReference type="Proteomes" id="UP000193136"/>
    </source>
</evidence>
<dbReference type="PANTHER" id="PTHR22855">
    <property type="entry name" value="ACETYL, PROPIONYL, PYRUVATE, AND GLUTACONYL CARBOXYLASE-RELATED"/>
    <property type="match status" value="1"/>
</dbReference>
<feature type="domain" description="CoA carboxyltransferase N-terminal" evidence="1">
    <location>
        <begin position="32"/>
        <end position="303"/>
    </location>
</feature>
<name>A0A1X0Y2B1_9BACT</name>
<dbReference type="SUPFAM" id="SSF52096">
    <property type="entry name" value="ClpP/crotonase"/>
    <property type="match status" value="2"/>
</dbReference>
<dbReference type="EMBL" id="NAAD01000012">
    <property type="protein sequence ID" value="ORJ59300.1"/>
    <property type="molecule type" value="Genomic_DNA"/>
</dbReference>
<dbReference type="InterPro" id="IPR011763">
    <property type="entry name" value="COA_CT_C"/>
</dbReference>
<dbReference type="InterPro" id="IPR029045">
    <property type="entry name" value="ClpP/crotonase-like_dom_sf"/>
</dbReference>
<comment type="caution">
    <text evidence="3">The sequence shown here is derived from an EMBL/GenBank/DDBJ whole genome shotgun (WGS) entry which is preliminary data.</text>
</comment>
<feature type="domain" description="CoA carboxyltransferase C-terminal" evidence="2">
    <location>
        <begin position="306"/>
        <end position="563"/>
    </location>
</feature>
<evidence type="ECO:0000259" key="2">
    <source>
        <dbReference type="PROSITE" id="PS50989"/>
    </source>
</evidence>
<sequence>MSRKQTPLRPYFEKMPEIGKPLREGEVRRSQANVELIREQEEIIARELERVKNAGIPAEKVHSRGGMTIYDRLDYLVDEGTWCPLHSLYNPANNEEGCTGVVNGIGKIEGKWAVIIGFDNKVMAGAWIAGQSENILMVTDMAKRLNVPLVWLTNCSGVKLMEQETVYAGRRSSGAPFYRHADLNHLGIPILNGIYGTNPAGGGYQGISPTILLAHDGANIAVGGAGIVGGMNPKGYIDEEAARALIEGTRNFKGKVPGRVETHFDQTAYFREVHDTEQGVLDGIKDYMRKMPAYDPTVFRVAEPAAPKLPVEDLNLILPANQKRPYDAIQILARLTDNSEFMEYRPDYGREVFTGIAKIDGFPVAFIGNRQGIFPGYPDYAEGAYPGVGGKHYREGLIKQGEFVTLCGRDNLPIIWLQDTTGIDVGDLAEEAELLALGQSLVYSIEQTDLSMMCVVLRKGTAAAHYIMCGPQANNNNAFTLGTPLTEIYVMHGETAAAASYARRLVKEEDAGNDLAPTLEKMNRMIQDYQEKSRPAYCAISGFVDEIVSLPELRRYIQAFTGANYQNPKSITPIHQMLLPRIIRG</sequence>
<dbReference type="AlphaFoldDB" id="A0A1X0Y2B1"/>
<dbReference type="Gene3D" id="1.20.5.680">
    <property type="entry name" value="Single Helix bin"/>
    <property type="match status" value="1"/>
</dbReference>
<dbReference type="InterPro" id="IPR034733">
    <property type="entry name" value="AcCoA_carboxyl_beta"/>
</dbReference>
<gene>
    <name evidence="3" type="ORF">B5V00_10425</name>
</gene>
<dbReference type="Pfam" id="PF01039">
    <property type="entry name" value="Carboxyl_trans"/>
    <property type="match status" value="1"/>
</dbReference>
<dbReference type="RefSeq" id="WP_085010730.1">
    <property type="nucleotide sequence ID" value="NZ_NAAD01000012.1"/>
</dbReference>
<keyword evidence="4" id="KW-1185">Reference proteome</keyword>
<dbReference type="STRING" id="1969733.B5V00_10425"/>
<dbReference type="InterPro" id="IPR011762">
    <property type="entry name" value="COA_CT_N"/>
</dbReference>
<evidence type="ECO:0000259" key="1">
    <source>
        <dbReference type="PROSITE" id="PS50980"/>
    </source>
</evidence>